<dbReference type="PROSITE" id="PS00067">
    <property type="entry name" value="3HCDH"/>
    <property type="match status" value="1"/>
</dbReference>
<feature type="domain" description="3-hydroxyacyl-CoA dehydrogenase NAD binding" evidence="5">
    <location>
        <begin position="12"/>
        <end position="191"/>
    </location>
</feature>
<dbReference type="Pfam" id="PF02737">
    <property type="entry name" value="3HCDH_N"/>
    <property type="match status" value="1"/>
</dbReference>
<evidence type="ECO:0000256" key="3">
    <source>
        <dbReference type="ARBA" id="ARBA00023002"/>
    </source>
</evidence>
<comment type="similarity">
    <text evidence="2">Belongs to the 3-hydroxyacyl-CoA dehydrogenase family.</text>
</comment>
<comment type="caution">
    <text evidence="6">The sequence shown here is derived from an EMBL/GenBank/DDBJ whole genome shotgun (WGS) entry which is preliminary data.</text>
</comment>
<dbReference type="InterPro" id="IPR006180">
    <property type="entry name" value="3-OHacyl-CoA_DH_CS"/>
</dbReference>
<evidence type="ECO:0000313" key="7">
    <source>
        <dbReference type="Proteomes" id="UP001596455"/>
    </source>
</evidence>
<dbReference type="InterPro" id="IPR008927">
    <property type="entry name" value="6-PGluconate_DH-like_C_sf"/>
</dbReference>
<accession>A0ABW2Q9G9</accession>
<dbReference type="NCBIfam" id="NF004783">
    <property type="entry name" value="PRK06129.1"/>
    <property type="match status" value="1"/>
</dbReference>
<dbReference type="InterPro" id="IPR036291">
    <property type="entry name" value="NAD(P)-bd_dom_sf"/>
</dbReference>
<dbReference type="Proteomes" id="UP001596455">
    <property type="component" value="Unassembled WGS sequence"/>
</dbReference>
<organism evidence="6 7">
    <name type="scientific">Georgenia alba</name>
    <dbReference type="NCBI Taxonomy" id="2233858"/>
    <lineage>
        <taxon>Bacteria</taxon>
        <taxon>Bacillati</taxon>
        <taxon>Actinomycetota</taxon>
        <taxon>Actinomycetes</taxon>
        <taxon>Micrococcales</taxon>
        <taxon>Bogoriellaceae</taxon>
        <taxon>Georgenia</taxon>
    </lineage>
</organism>
<feature type="domain" description="3-hydroxyacyl-CoA dehydrogenase C-terminal" evidence="4">
    <location>
        <begin position="194"/>
        <end position="253"/>
    </location>
</feature>
<dbReference type="SUPFAM" id="SSF48179">
    <property type="entry name" value="6-phosphogluconate dehydrogenase C-terminal domain-like"/>
    <property type="match status" value="1"/>
</dbReference>
<comment type="pathway">
    <text evidence="1">Lipid metabolism; butanoate metabolism.</text>
</comment>
<dbReference type="SUPFAM" id="SSF51735">
    <property type="entry name" value="NAD(P)-binding Rossmann-fold domains"/>
    <property type="match status" value="1"/>
</dbReference>
<dbReference type="InterPro" id="IPR013328">
    <property type="entry name" value="6PGD_dom2"/>
</dbReference>
<gene>
    <name evidence="6" type="ORF">ACFQQL_12125</name>
</gene>
<dbReference type="Gene3D" id="3.40.50.720">
    <property type="entry name" value="NAD(P)-binding Rossmann-like Domain"/>
    <property type="match status" value="1"/>
</dbReference>
<evidence type="ECO:0000313" key="6">
    <source>
        <dbReference type="EMBL" id="MFC7405861.1"/>
    </source>
</evidence>
<dbReference type="InterPro" id="IPR006176">
    <property type="entry name" value="3-OHacyl-CoA_DH_NAD-bd"/>
</dbReference>
<dbReference type="Pfam" id="PF00725">
    <property type="entry name" value="3HCDH"/>
    <property type="match status" value="1"/>
</dbReference>
<dbReference type="GO" id="GO:0003857">
    <property type="term" value="F:(3S)-3-hydroxyacyl-CoA dehydrogenase (NAD+) activity"/>
    <property type="evidence" value="ECO:0007669"/>
    <property type="project" value="UniProtKB-EC"/>
</dbReference>
<dbReference type="EMBL" id="JBHTCQ010000002">
    <property type="protein sequence ID" value="MFC7405861.1"/>
    <property type="molecule type" value="Genomic_DNA"/>
</dbReference>
<name>A0ABW2Q9G9_9MICO</name>
<dbReference type="PANTHER" id="PTHR48075:SF1">
    <property type="entry name" value="LAMBDA-CRYSTALLIN HOMOLOG"/>
    <property type="match status" value="1"/>
</dbReference>
<dbReference type="PANTHER" id="PTHR48075">
    <property type="entry name" value="3-HYDROXYACYL-COA DEHYDROGENASE FAMILY PROTEIN"/>
    <property type="match status" value="1"/>
</dbReference>
<dbReference type="InterPro" id="IPR006108">
    <property type="entry name" value="3HC_DH_C"/>
</dbReference>
<dbReference type="EC" id="1.1.1.35" evidence="6"/>
<sequence length="321" mass="34908">MTAGTGDAGQLTVGVLGGGALGLGFALRVALSRHVALVYEPDESRRGELGEELADRLATLGRYNLLDETPATVARRVVIVRGLAEAIRGSALVQECVAEDLDIKRAVVADAAADLGERTPMASSSSAIGPSRIFSASAVEDRGLVGHPLNPPHLIPVVEVVPSPMTDPRVTSRAEEVYRAMGMRPVLVHKEVDGFVTNRLQAALLREAYHLVADGVVAPDDVDALVRDGLGRRWCFMGPFETADLNTRGGIATHAERLGPAYARFGREREGQDPWRTGAVEEVTAARREILSLEDWPERVRWRDEEIVRRMARRLAVEQEE</sequence>
<evidence type="ECO:0000256" key="2">
    <source>
        <dbReference type="ARBA" id="ARBA00009463"/>
    </source>
</evidence>
<evidence type="ECO:0000256" key="1">
    <source>
        <dbReference type="ARBA" id="ARBA00005086"/>
    </source>
</evidence>
<dbReference type="Gene3D" id="1.10.1040.10">
    <property type="entry name" value="N-(1-d-carboxylethyl)-l-norvaline Dehydrogenase, domain 2"/>
    <property type="match status" value="1"/>
</dbReference>
<keyword evidence="7" id="KW-1185">Reference proteome</keyword>
<evidence type="ECO:0000259" key="4">
    <source>
        <dbReference type="Pfam" id="PF00725"/>
    </source>
</evidence>
<dbReference type="RefSeq" id="WP_382394682.1">
    <property type="nucleotide sequence ID" value="NZ_JBHTCQ010000002.1"/>
</dbReference>
<protein>
    <submittedName>
        <fullName evidence="6">3-hydroxyacyl-CoA dehydrogenase</fullName>
        <ecNumber evidence="6">1.1.1.35</ecNumber>
    </submittedName>
</protein>
<proteinExistence type="inferred from homology"/>
<evidence type="ECO:0000259" key="5">
    <source>
        <dbReference type="Pfam" id="PF02737"/>
    </source>
</evidence>
<keyword evidence="3 6" id="KW-0560">Oxidoreductase</keyword>
<reference evidence="7" key="1">
    <citation type="journal article" date="2019" name="Int. J. Syst. Evol. Microbiol.">
        <title>The Global Catalogue of Microorganisms (GCM) 10K type strain sequencing project: providing services to taxonomists for standard genome sequencing and annotation.</title>
        <authorList>
            <consortium name="The Broad Institute Genomics Platform"/>
            <consortium name="The Broad Institute Genome Sequencing Center for Infectious Disease"/>
            <person name="Wu L."/>
            <person name="Ma J."/>
        </authorList>
    </citation>
    <scope>NUCLEOTIDE SEQUENCE [LARGE SCALE GENOMIC DNA]</scope>
    <source>
        <strain evidence="7">JCM 1490</strain>
    </source>
</reference>